<organism evidence="7 8">
    <name type="scientific">Alternaria panax</name>
    <dbReference type="NCBI Taxonomy" id="48097"/>
    <lineage>
        <taxon>Eukaryota</taxon>
        <taxon>Fungi</taxon>
        <taxon>Dikarya</taxon>
        <taxon>Ascomycota</taxon>
        <taxon>Pezizomycotina</taxon>
        <taxon>Dothideomycetes</taxon>
        <taxon>Pleosporomycetidae</taxon>
        <taxon>Pleosporales</taxon>
        <taxon>Pleosporineae</taxon>
        <taxon>Pleosporaceae</taxon>
        <taxon>Alternaria</taxon>
        <taxon>Alternaria sect. Panax</taxon>
    </lineage>
</organism>
<feature type="transmembrane region" description="Helical" evidence="6">
    <location>
        <begin position="400"/>
        <end position="417"/>
    </location>
</feature>
<feature type="transmembrane region" description="Helical" evidence="6">
    <location>
        <begin position="221"/>
        <end position="243"/>
    </location>
</feature>
<gene>
    <name evidence="7" type="ORF">G6011_06956</name>
</gene>
<feature type="transmembrane region" description="Helical" evidence="6">
    <location>
        <begin position="348"/>
        <end position="367"/>
    </location>
</feature>
<proteinExistence type="predicted"/>
<feature type="transmembrane region" description="Helical" evidence="6">
    <location>
        <begin position="148"/>
        <end position="170"/>
    </location>
</feature>
<sequence>MGFISKIGPQTTTSQVAPKSNNSDSELSIIHDGKLAYIHQTAGNGASGYQEAVGAPVESDSPLGYHVNWLTVIFLNVNHMIGTGIFSTPATILRLTGSVGLALLYWVFGFILAGAGLGVYLEFTSFFPNRSGSEVVWLEQSFPRPKHFFPVTFAVQSVLLSFSSSNAIVLSNYLWRIVGRAPGAWELKGVAMAAYTFAVICVVAHNKYSLWAINGIGALKILLLVFISISGFVILGGGVSGVADPGINFRDGMSGTTSSGYNLSQAMVNISFAFAGWQNAFNMANEIKNPMPTLKKHATSSLLIVFILYFLCNIAYFAAIPKETFIDSSELAAAVFFRTVFGSAAESALNFCVLLSSFGNLLAVLIGQSRQIREIARQGVLPWTEFWVSTKPFGTPLGPYLLKWSFTVLMILAPPAGDAFQFVVSLQSYPSAIFNVALGVGLIFLRRRRARSGTPRSEFRAWWIVVILYLLSQLYLLVMPWIPPVGGINAGTVSFFYATYMIVGIGIIAICGAYYYVWMKVMPRWGNYAIRSQVVNVDDNGANTHRLLRVPNSELAEWDASHDELGRARR</sequence>
<keyword evidence="3 6" id="KW-1133">Transmembrane helix</keyword>
<feature type="transmembrane region" description="Helical" evidence="6">
    <location>
        <begin position="494"/>
        <end position="517"/>
    </location>
</feature>
<feature type="transmembrane region" description="Helical" evidence="6">
    <location>
        <begin position="429"/>
        <end position="447"/>
    </location>
</feature>
<evidence type="ECO:0008006" key="9">
    <source>
        <dbReference type="Google" id="ProtNLM"/>
    </source>
</evidence>
<dbReference type="GO" id="GO:0016020">
    <property type="term" value="C:membrane"/>
    <property type="evidence" value="ECO:0007669"/>
    <property type="project" value="UniProtKB-SubCell"/>
</dbReference>
<dbReference type="InterPro" id="IPR050598">
    <property type="entry name" value="AminoAcid_Transporter"/>
</dbReference>
<dbReference type="AlphaFoldDB" id="A0AAD4I1J7"/>
<evidence type="ECO:0000256" key="5">
    <source>
        <dbReference type="SAM" id="MobiDB-lite"/>
    </source>
</evidence>
<keyword evidence="8" id="KW-1185">Reference proteome</keyword>
<reference evidence="7" key="1">
    <citation type="submission" date="2021-07" db="EMBL/GenBank/DDBJ databases">
        <title>Genome Resource of American Ginseng Black Spot Pathogen Alternaria panax.</title>
        <authorList>
            <person name="Qiu C."/>
            <person name="Wang W."/>
            <person name="Liu Z."/>
        </authorList>
    </citation>
    <scope>NUCLEOTIDE SEQUENCE</scope>
    <source>
        <strain evidence="7">BNCC115425</strain>
    </source>
</reference>
<feature type="transmembrane region" description="Helical" evidence="6">
    <location>
        <begin position="459"/>
        <end position="482"/>
    </location>
</feature>
<dbReference type="PANTHER" id="PTHR11785:SF353">
    <property type="entry name" value="METHIONINE TRANSPORTER (EUROFUNG)"/>
    <property type="match status" value="1"/>
</dbReference>
<protein>
    <recommendedName>
        <fullName evidence="9">High-affinity methionine permease</fullName>
    </recommendedName>
</protein>
<comment type="caution">
    <text evidence="7">The sequence shown here is derived from an EMBL/GenBank/DDBJ whole genome shotgun (WGS) entry which is preliminary data.</text>
</comment>
<evidence type="ECO:0000256" key="3">
    <source>
        <dbReference type="ARBA" id="ARBA00022989"/>
    </source>
</evidence>
<accession>A0AAD4I1J7</accession>
<dbReference type="PANTHER" id="PTHR11785">
    <property type="entry name" value="AMINO ACID TRANSPORTER"/>
    <property type="match status" value="1"/>
</dbReference>
<evidence type="ECO:0000256" key="6">
    <source>
        <dbReference type="SAM" id="Phobius"/>
    </source>
</evidence>
<evidence type="ECO:0000256" key="1">
    <source>
        <dbReference type="ARBA" id="ARBA00004141"/>
    </source>
</evidence>
<dbReference type="Gene3D" id="1.20.1740.10">
    <property type="entry name" value="Amino acid/polyamine transporter I"/>
    <property type="match status" value="1"/>
</dbReference>
<comment type="subcellular location">
    <subcellularLocation>
        <location evidence="1">Membrane</location>
        <topology evidence="1">Multi-pass membrane protein</topology>
    </subcellularLocation>
</comment>
<dbReference type="Proteomes" id="UP001199106">
    <property type="component" value="Unassembled WGS sequence"/>
</dbReference>
<dbReference type="FunFam" id="1.20.1740.10:FF:000025">
    <property type="entry name" value="High-affinity methionine permease"/>
    <property type="match status" value="1"/>
</dbReference>
<name>A0AAD4I1J7_9PLEO</name>
<keyword evidence="2 6" id="KW-0812">Transmembrane</keyword>
<evidence type="ECO:0000256" key="4">
    <source>
        <dbReference type="ARBA" id="ARBA00023136"/>
    </source>
</evidence>
<dbReference type="Pfam" id="PF13520">
    <property type="entry name" value="AA_permease_2"/>
    <property type="match status" value="1"/>
</dbReference>
<keyword evidence="4 6" id="KW-0472">Membrane</keyword>
<feature type="transmembrane region" description="Helical" evidence="6">
    <location>
        <begin position="302"/>
        <end position="320"/>
    </location>
</feature>
<evidence type="ECO:0000313" key="7">
    <source>
        <dbReference type="EMBL" id="KAG9185625.1"/>
    </source>
</evidence>
<evidence type="ECO:0000256" key="2">
    <source>
        <dbReference type="ARBA" id="ARBA00022692"/>
    </source>
</evidence>
<feature type="transmembrane region" description="Helical" evidence="6">
    <location>
        <begin position="190"/>
        <end position="209"/>
    </location>
</feature>
<dbReference type="EMBL" id="JAANER010000010">
    <property type="protein sequence ID" value="KAG9185625.1"/>
    <property type="molecule type" value="Genomic_DNA"/>
</dbReference>
<feature type="region of interest" description="Disordered" evidence="5">
    <location>
        <begin position="1"/>
        <end position="24"/>
    </location>
</feature>
<dbReference type="GO" id="GO:0015179">
    <property type="term" value="F:L-amino acid transmembrane transporter activity"/>
    <property type="evidence" value="ECO:0007669"/>
    <property type="project" value="TreeGrafter"/>
</dbReference>
<evidence type="ECO:0000313" key="8">
    <source>
        <dbReference type="Proteomes" id="UP001199106"/>
    </source>
</evidence>
<feature type="transmembrane region" description="Helical" evidence="6">
    <location>
        <begin position="103"/>
        <end position="127"/>
    </location>
</feature>
<dbReference type="InterPro" id="IPR002293">
    <property type="entry name" value="AA/rel_permease1"/>
</dbReference>
<feature type="compositionally biased region" description="Polar residues" evidence="5">
    <location>
        <begin position="8"/>
        <end position="24"/>
    </location>
</feature>